<name>A0ABY8F4D0_9HYPH</name>
<dbReference type="RefSeq" id="WP_265679781.1">
    <property type="nucleotide sequence ID" value="NZ_CP120863.1"/>
</dbReference>
<dbReference type="SUPFAM" id="SSF50331">
    <property type="entry name" value="MOP-like"/>
    <property type="match status" value="1"/>
</dbReference>
<dbReference type="InterPro" id="IPR013611">
    <property type="entry name" value="Transp-assoc_OB_typ2"/>
</dbReference>
<keyword evidence="2" id="KW-0813">Transport</keyword>
<dbReference type="Proteomes" id="UP001209803">
    <property type="component" value="Chromosome"/>
</dbReference>
<keyword evidence="7" id="KW-1185">Reference proteome</keyword>
<protein>
    <submittedName>
        <fullName evidence="6">ABC transporter ATP-binding protein</fullName>
    </submittedName>
</protein>
<dbReference type="Pfam" id="PF00005">
    <property type="entry name" value="ABC_tran"/>
    <property type="match status" value="1"/>
</dbReference>
<dbReference type="PROSITE" id="PS00211">
    <property type="entry name" value="ABC_TRANSPORTER_1"/>
    <property type="match status" value="1"/>
</dbReference>
<dbReference type="GO" id="GO:0005524">
    <property type="term" value="F:ATP binding"/>
    <property type="evidence" value="ECO:0007669"/>
    <property type="project" value="UniProtKB-KW"/>
</dbReference>
<keyword evidence="4 6" id="KW-0067">ATP-binding</keyword>
<proteinExistence type="inferred from homology"/>
<evidence type="ECO:0000256" key="1">
    <source>
        <dbReference type="ARBA" id="ARBA00005417"/>
    </source>
</evidence>
<evidence type="ECO:0000313" key="7">
    <source>
        <dbReference type="Proteomes" id="UP001209803"/>
    </source>
</evidence>
<dbReference type="Pfam" id="PF08402">
    <property type="entry name" value="TOBE_2"/>
    <property type="match status" value="1"/>
</dbReference>
<comment type="similarity">
    <text evidence="1">Belongs to the ABC transporter superfamily.</text>
</comment>
<dbReference type="EMBL" id="CP120863">
    <property type="protein sequence ID" value="WFE90358.1"/>
    <property type="molecule type" value="Genomic_DNA"/>
</dbReference>
<feature type="domain" description="ABC transporter" evidence="5">
    <location>
        <begin position="4"/>
        <end position="234"/>
    </location>
</feature>
<dbReference type="InterPro" id="IPR008995">
    <property type="entry name" value="Mo/tungstate-bd_C_term_dom"/>
</dbReference>
<dbReference type="PROSITE" id="PS50893">
    <property type="entry name" value="ABC_TRANSPORTER_2"/>
    <property type="match status" value="1"/>
</dbReference>
<accession>A0ABY8F4D0</accession>
<evidence type="ECO:0000256" key="4">
    <source>
        <dbReference type="ARBA" id="ARBA00022840"/>
    </source>
</evidence>
<evidence type="ECO:0000313" key="6">
    <source>
        <dbReference type="EMBL" id="WFE90358.1"/>
    </source>
</evidence>
<evidence type="ECO:0000256" key="3">
    <source>
        <dbReference type="ARBA" id="ARBA00022741"/>
    </source>
</evidence>
<reference evidence="6 7" key="1">
    <citation type="submission" date="2023-03" db="EMBL/GenBank/DDBJ databases">
        <title>Roseibium porphyridii sp. nov. and Roseibium rhodosorbium sp. nov. isolated from marine algae, Porphyridium cruentum and Rhodosorus marinus, respectively.</title>
        <authorList>
            <person name="Lee M.W."/>
            <person name="Choi B.J."/>
            <person name="Lee J.K."/>
            <person name="Choi D.G."/>
            <person name="Baek J.H."/>
            <person name="Bayburt H."/>
            <person name="Kim J.M."/>
            <person name="Han D.M."/>
            <person name="Kim K.H."/>
            <person name="Jeon C.O."/>
        </authorList>
    </citation>
    <scope>NUCLEOTIDE SEQUENCE [LARGE SCALE GENOMIC DNA]</scope>
    <source>
        <strain evidence="6 7">KMA01</strain>
    </source>
</reference>
<dbReference type="PANTHER" id="PTHR42781">
    <property type="entry name" value="SPERMIDINE/PUTRESCINE IMPORT ATP-BINDING PROTEIN POTA"/>
    <property type="match status" value="1"/>
</dbReference>
<evidence type="ECO:0000256" key="2">
    <source>
        <dbReference type="ARBA" id="ARBA00022448"/>
    </source>
</evidence>
<dbReference type="InterPro" id="IPR003439">
    <property type="entry name" value="ABC_transporter-like_ATP-bd"/>
</dbReference>
<keyword evidence="3" id="KW-0547">Nucleotide-binding</keyword>
<dbReference type="InterPro" id="IPR050093">
    <property type="entry name" value="ABC_SmlMolc_Importer"/>
</dbReference>
<gene>
    <name evidence="6" type="ORF">K1718_03125</name>
</gene>
<organism evidence="6 7">
    <name type="scientific">Roseibium porphyridii</name>
    <dbReference type="NCBI Taxonomy" id="2866279"/>
    <lineage>
        <taxon>Bacteria</taxon>
        <taxon>Pseudomonadati</taxon>
        <taxon>Pseudomonadota</taxon>
        <taxon>Alphaproteobacteria</taxon>
        <taxon>Hyphomicrobiales</taxon>
        <taxon>Stappiaceae</taxon>
        <taxon>Roseibium</taxon>
    </lineage>
</organism>
<sequence length="364" mass="39713">MASVEISGLRKLYGSVVALSDINVSIPSGTFYTLLGPSGCGKTTLLRTIAGFHSQSAGDISVDGRSIGHLPAHQRDVAMVFQDYAVFPHLSVRDNIAFGLKQRRIEANEIRQRVDQVMEVVQLGKFAGRMPHELSGGQQQRVGLARAIVVRPKVLLMDEPLSNLDAKLRVDLRAELRRIQQDLGVTTIYVTHDQEEALALSDVVCVMEGGVIQQAASPLDVYLRPANRFVASFVGSNNFIDVERSGAEAALKCGSEQILLDLPNQHSGDVVCAIRPEDITVIPGKQGSATDQSEISIPVRIKEVSFIGREMEVFGTTEQGEILKSVSRSDPSVIDLPLDSEAQFRIERHNLSFFEKEALGGRIG</sequence>
<dbReference type="InterPro" id="IPR017871">
    <property type="entry name" value="ABC_transporter-like_CS"/>
</dbReference>
<dbReference type="Gene3D" id="2.40.50.100">
    <property type="match status" value="1"/>
</dbReference>
<dbReference type="Gene3D" id="3.40.50.300">
    <property type="entry name" value="P-loop containing nucleotide triphosphate hydrolases"/>
    <property type="match status" value="1"/>
</dbReference>
<evidence type="ECO:0000259" key="5">
    <source>
        <dbReference type="PROSITE" id="PS50893"/>
    </source>
</evidence>
<dbReference type="SUPFAM" id="SSF52540">
    <property type="entry name" value="P-loop containing nucleoside triphosphate hydrolases"/>
    <property type="match status" value="1"/>
</dbReference>
<dbReference type="SMART" id="SM00382">
    <property type="entry name" value="AAA"/>
    <property type="match status" value="1"/>
</dbReference>
<dbReference type="InterPro" id="IPR027417">
    <property type="entry name" value="P-loop_NTPase"/>
</dbReference>
<dbReference type="PANTHER" id="PTHR42781:SF4">
    <property type="entry name" value="SPERMIDINE_PUTRESCINE IMPORT ATP-BINDING PROTEIN POTA"/>
    <property type="match status" value="1"/>
</dbReference>
<dbReference type="InterPro" id="IPR003593">
    <property type="entry name" value="AAA+_ATPase"/>
</dbReference>